<dbReference type="GO" id="GO:0005524">
    <property type="term" value="F:ATP binding"/>
    <property type="evidence" value="ECO:0007669"/>
    <property type="project" value="UniProtKB-KW"/>
</dbReference>
<keyword evidence="4" id="KW-1003">Cell membrane</keyword>
<dbReference type="PRINTS" id="PR00344">
    <property type="entry name" value="BCTRLSENSOR"/>
</dbReference>
<protein>
    <recommendedName>
        <fullName evidence="3">histidine kinase</fullName>
        <ecNumber evidence="3">2.7.13.3</ecNumber>
    </recommendedName>
</protein>
<comment type="catalytic activity">
    <reaction evidence="1">
        <text>ATP + protein L-histidine = ADP + protein N-phospho-L-histidine.</text>
        <dbReference type="EC" id="2.7.13.3"/>
    </reaction>
</comment>
<comment type="subcellular location">
    <subcellularLocation>
        <location evidence="2">Cell inner membrane</location>
        <topology evidence="2">Multi-pass membrane protein</topology>
    </subcellularLocation>
</comment>
<dbReference type="EMBL" id="CP027668">
    <property type="protein sequence ID" value="AVO44807.1"/>
    <property type="molecule type" value="Genomic_DNA"/>
</dbReference>
<name>A0A2S0N9X6_9HYPH</name>
<dbReference type="KEGG" id="phr:C6569_06895"/>
<dbReference type="GO" id="GO:0005886">
    <property type="term" value="C:plasma membrane"/>
    <property type="evidence" value="ECO:0007669"/>
    <property type="project" value="UniProtKB-SubCell"/>
</dbReference>
<dbReference type="SMART" id="SM00388">
    <property type="entry name" value="HisKA"/>
    <property type="match status" value="1"/>
</dbReference>
<keyword evidence="7" id="KW-0808">Transferase</keyword>
<evidence type="ECO:0000256" key="14">
    <source>
        <dbReference type="ARBA" id="ARBA00023136"/>
    </source>
</evidence>
<keyword evidence="5" id="KW-0997">Cell inner membrane</keyword>
<evidence type="ECO:0000259" key="16">
    <source>
        <dbReference type="PROSITE" id="PS50109"/>
    </source>
</evidence>
<evidence type="ECO:0000256" key="15">
    <source>
        <dbReference type="SAM" id="Phobius"/>
    </source>
</evidence>
<dbReference type="InterPro" id="IPR005467">
    <property type="entry name" value="His_kinase_dom"/>
</dbReference>
<proteinExistence type="predicted"/>
<dbReference type="PROSITE" id="PS50109">
    <property type="entry name" value="HIS_KIN"/>
    <property type="match status" value="1"/>
</dbReference>
<dbReference type="InterPro" id="IPR003594">
    <property type="entry name" value="HATPase_dom"/>
</dbReference>
<keyword evidence="19" id="KW-1185">Reference proteome</keyword>
<evidence type="ECO:0000256" key="12">
    <source>
        <dbReference type="ARBA" id="ARBA00022989"/>
    </source>
</evidence>
<dbReference type="Gene3D" id="1.10.287.130">
    <property type="match status" value="1"/>
</dbReference>
<gene>
    <name evidence="18" type="ORF">C6569_06895</name>
</gene>
<feature type="transmembrane region" description="Helical" evidence="15">
    <location>
        <begin position="164"/>
        <end position="185"/>
    </location>
</feature>
<keyword evidence="13" id="KW-0902">Two-component regulatory system</keyword>
<dbReference type="Gene3D" id="3.30.565.10">
    <property type="entry name" value="Histidine kinase-like ATPase, C-terminal domain"/>
    <property type="match status" value="1"/>
</dbReference>
<evidence type="ECO:0000313" key="19">
    <source>
        <dbReference type="Proteomes" id="UP000237889"/>
    </source>
</evidence>
<dbReference type="OrthoDB" id="9804645at2"/>
<dbReference type="InterPro" id="IPR036890">
    <property type="entry name" value="HATPase_C_sf"/>
</dbReference>
<dbReference type="InterPro" id="IPR003660">
    <property type="entry name" value="HAMP_dom"/>
</dbReference>
<evidence type="ECO:0000256" key="11">
    <source>
        <dbReference type="ARBA" id="ARBA00022840"/>
    </source>
</evidence>
<evidence type="ECO:0000256" key="2">
    <source>
        <dbReference type="ARBA" id="ARBA00004429"/>
    </source>
</evidence>
<keyword evidence="6" id="KW-0597">Phosphoprotein</keyword>
<evidence type="ECO:0000256" key="8">
    <source>
        <dbReference type="ARBA" id="ARBA00022692"/>
    </source>
</evidence>
<dbReference type="InterPro" id="IPR050980">
    <property type="entry name" value="2C_sensor_his_kinase"/>
</dbReference>
<organism evidence="18 19">
    <name type="scientific">Phreatobacter cathodiphilus</name>
    <dbReference type="NCBI Taxonomy" id="1868589"/>
    <lineage>
        <taxon>Bacteria</taxon>
        <taxon>Pseudomonadati</taxon>
        <taxon>Pseudomonadota</taxon>
        <taxon>Alphaproteobacteria</taxon>
        <taxon>Hyphomicrobiales</taxon>
        <taxon>Phreatobacteraceae</taxon>
        <taxon>Phreatobacter</taxon>
    </lineage>
</organism>
<dbReference type="Pfam" id="PF00672">
    <property type="entry name" value="HAMP"/>
    <property type="match status" value="1"/>
</dbReference>
<dbReference type="CDD" id="cd00075">
    <property type="entry name" value="HATPase"/>
    <property type="match status" value="1"/>
</dbReference>
<reference evidence="18 19" key="1">
    <citation type="submission" date="2018-03" db="EMBL/GenBank/DDBJ databases">
        <title>Genome sequencing of Phreatobacter sp.</title>
        <authorList>
            <person name="Kim S.-J."/>
            <person name="Heo J."/>
            <person name="Kwon S.-W."/>
        </authorList>
    </citation>
    <scope>NUCLEOTIDE SEQUENCE [LARGE SCALE GENOMIC DNA]</scope>
    <source>
        <strain evidence="18 19">S-12</strain>
    </source>
</reference>
<dbReference type="SUPFAM" id="SSF47384">
    <property type="entry name" value="Homodimeric domain of signal transducing histidine kinase"/>
    <property type="match status" value="1"/>
</dbReference>
<evidence type="ECO:0000313" key="18">
    <source>
        <dbReference type="EMBL" id="AVO44807.1"/>
    </source>
</evidence>
<dbReference type="Pfam" id="PF02518">
    <property type="entry name" value="HATPase_c"/>
    <property type="match status" value="1"/>
</dbReference>
<evidence type="ECO:0000256" key="9">
    <source>
        <dbReference type="ARBA" id="ARBA00022741"/>
    </source>
</evidence>
<keyword evidence="9" id="KW-0547">Nucleotide-binding</keyword>
<evidence type="ECO:0000256" key="7">
    <source>
        <dbReference type="ARBA" id="ARBA00022679"/>
    </source>
</evidence>
<dbReference type="InterPro" id="IPR003661">
    <property type="entry name" value="HisK_dim/P_dom"/>
</dbReference>
<dbReference type="SMART" id="SM00304">
    <property type="entry name" value="HAMP"/>
    <property type="match status" value="1"/>
</dbReference>
<dbReference type="InterPro" id="IPR004358">
    <property type="entry name" value="Sig_transdc_His_kin-like_C"/>
</dbReference>
<dbReference type="Proteomes" id="UP000237889">
    <property type="component" value="Chromosome"/>
</dbReference>
<evidence type="ECO:0000259" key="17">
    <source>
        <dbReference type="PROSITE" id="PS50885"/>
    </source>
</evidence>
<feature type="domain" description="HAMP" evidence="17">
    <location>
        <begin position="185"/>
        <end position="237"/>
    </location>
</feature>
<keyword evidence="8 15" id="KW-0812">Transmembrane</keyword>
<dbReference type="SUPFAM" id="SSF55874">
    <property type="entry name" value="ATPase domain of HSP90 chaperone/DNA topoisomerase II/histidine kinase"/>
    <property type="match status" value="1"/>
</dbReference>
<sequence>MMPGRPGSIWTRFLPDRIAGQIALLVILSVCALHLVFFITVVWSRQDRGEHPAETTGRVAGFVRLLDVTPPAERAQVIARIRSSAPDLGIELPPAGSPAAPAVPDHRAMHLRRLLGEGFNVGEPTEASDRPGSDRVRIVIGLRDGTPAAVTLVRDRPPPAPGGPLRVTIIFVLVSLAMLGSWAALSLTKPLRAIEATVESYGFGQTVQPLSESGPREIRTVARALNRMQERITKLVDDRTKTLAAVGHDLRTPITRLRLRAEMLDESPERSRMLADLDQMDALVQSALTHLRDGRSDAASTTFDLQSLLQTIADGYADVGKPVTMQVSARLPVRGRPFDVERAVANVVDNAIKYGGTAELSLSREGSMAVIAVADKGPGIPLARRAAMLEPFVRGEDARTMNDTDGFGLGLTIARSVMEAHGGTIAFADNSPSGLIVKLSLPVS</sequence>
<dbReference type="CDD" id="cd00082">
    <property type="entry name" value="HisKA"/>
    <property type="match status" value="1"/>
</dbReference>
<dbReference type="PROSITE" id="PS50885">
    <property type="entry name" value="HAMP"/>
    <property type="match status" value="1"/>
</dbReference>
<keyword evidence="12 15" id="KW-1133">Transmembrane helix</keyword>
<evidence type="ECO:0000256" key="5">
    <source>
        <dbReference type="ARBA" id="ARBA00022519"/>
    </source>
</evidence>
<evidence type="ECO:0000256" key="6">
    <source>
        <dbReference type="ARBA" id="ARBA00022553"/>
    </source>
</evidence>
<dbReference type="InterPro" id="IPR036097">
    <property type="entry name" value="HisK_dim/P_sf"/>
</dbReference>
<evidence type="ECO:0000256" key="4">
    <source>
        <dbReference type="ARBA" id="ARBA00022475"/>
    </source>
</evidence>
<evidence type="ECO:0000256" key="13">
    <source>
        <dbReference type="ARBA" id="ARBA00023012"/>
    </source>
</evidence>
<dbReference type="CDD" id="cd06225">
    <property type="entry name" value="HAMP"/>
    <property type="match status" value="1"/>
</dbReference>
<evidence type="ECO:0000256" key="3">
    <source>
        <dbReference type="ARBA" id="ARBA00012438"/>
    </source>
</evidence>
<feature type="domain" description="Histidine kinase" evidence="16">
    <location>
        <begin position="245"/>
        <end position="444"/>
    </location>
</feature>
<dbReference type="SMART" id="SM00387">
    <property type="entry name" value="HATPase_c"/>
    <property type="match status" value="1"/>
</dbReference>
<dbReference type="GO" id="GO:0000155">
    <property type="term" value="F:phosphorelay sensor kinase activity"/>
    <property type="evidence" value="ECO:0007669"/>
    <property type="project" value="InterPro"/>
</dbReference>
<evidence type="ECO:0000256" key="10">
    <source>
        <dbReference type="ARBA" id="ARBA00022777"/>
    </source>
</evidence>
<dbReference type="PANTHER" id="PTHR44936:SF5">
    <property type="entry name" value="SENSOR HISTIDINE KINASE ENVZ"/>
    <property type="match status" value="1"/>
</dbReference>
<dbReference type="PANTHER" id="PTHR44936">
    <property type="entry name" value="SENSOR PROTEIN CREC"/>
    <property type="match status" value="1"/>
</dbReference>
<dbReference type="EC" id="2.7.13.3" evidence="3"/>
<dbReference type="AlphaFoldDB" id="A0A2S0N9X6"/>
<accession>A0A2S0N9X6</accession>
<feature type="transmembrane region" description="Helical" evidence="15">
    <location>
        <begin position="20"/>
        <end position="43"/>
    </location>
</feature>
<evidence type="ECO:0000256" key="1">
    <source>
        <dbReference type="ARBA" id="ARBA00000085"/>
    </source>
</evidence>
<keyword evidence="14 15" id="KW-0472">Membrane</keyword>
<keyword evidence="11" id="KW-0067">ATP-binding</keyword>
<keyword evidence="10 18" id="KW-0418">Kinase</keyword>
<dbReference type="Pfam" id="PF00512">
    <property type="entry name" value="HisKA"/>
    <property type="match status" value="1"/>
</dbReference>